<comment type="catalytic activity">
    <reaction evidence="5">
        <text>(S)-2-hydroxyglutarate + A = 2-oxoglutarate + AH2</text>
        <dbReference type="Rhea" id="RHEA:21252"/>
        <dbReference type="ChEBI" id="CHEBI:13193"/>
        <dbReference type="ChEBI" id="CHEBI:16782"/>
        <dbReference type="ChEBI" id="CHEBI:16810"/>
        <dbReference type="ChEBI" id="CHEBI:17499"/>
        <dbReference type="EC" id="1.1.99.2"/>
    </reaction>
</comment>
<feature type="compositionally biased region" description="Low complexity" evidence="9">
    <location>
        <begin position="167"/>
        <end position="180"/>
    </location>
</feature>
<dbReference type="SUPFAM" id="SSF51905">
    <property type="entry name" value="FAD/NAD(P)-binding domain"/>
    <property type="match status" value="1"/>
</dbReference>
<evidence type="ECO:0000256" key="5">
    <source>
        <dbReference type="ARBA" id="ARBA00036066"/>
    </source>
</evidence>
<keyword evidence="3" id="KW-0274">FAD</keyword>
<feature type="compositionally biased region" description="Low complexity" evidence="9">
    <location>
        <begin position="79"/>
        <end position="92"/>
    </location>
</feature>
<dbReference type="AlphaFoldDB" id="A0AA88R2B2"/>
<evidence type="ECO:0000256" key="4">
    <source>
        <dbReference type="ARBA" id="ARBA00023002"/>
    </source>
</evidence>
<dbReference type="Proteomes" id="UP001187471">
    <property type="component" value="Unassembled WGS sequence"/>
</dbReference>
<keyword evidence="12" id="KW-1185">Reference proteome</keyword>
<proteinExistence type="inferred from homology"/>
<comment type="caution">
    <text evidence="11">The sequence shown here is derived from an EMBL/GenBank/DDBJ whole genome shotgun (WGS) entry which is preliminary data.</text>
</comment>
<evidence type="ECO:0000256" key="2">
    <source>
        <dbReference type="ARBA" id="ARBA00022630"/>
    </source>
</evidence>
<dbReference type="Gene3D" id="3.50.50.60">
    <property type="entry name" value="FAD/NAD(P)-binding domain"/>
    <property type="match status" value="1"/>
</dbReference>
<organism evidence="11 12">
    <name type="scientific">Escallonia rubra</name>
    <dbReference type="NCBI Taxonomy" id="112253"/>
    <lineage>
        <taxon>Eukaryota</taxon>
        <taxon>Viridiplantae</taxon>
        <taxon>Streptophyta</taxon>
        <taxon>Embryophyta</taxon>
        <taxon>Tracheophyta</taxon>
        <taxon>Spermatophyta</taxon>
        <taxon>Magnoliopsida</taxon>
        <taxon>eudicotyledons</taxon>
        <taxon>Gunneridae</taxon>
        <taxon>Pentapetalae</taxon>
        <taxon>asterids</taxon>
        <taxon>campanulids</taxon>
        <taxon>Escalloniales</taxon>
        <taxon>Escalloniaceae</taxon>
        <taxon>Escallonia</taxon>
    </lineage>
</organism>
<evidence type="ECO:0000256" key="3">
    <source>
        <dbReference type="ARBA" id="ARBA00022827"/>
    </source>
</evidence>
<dbReference type="GO" id="GO:0047545">
    <property type="term" value="F:(S)-2-hydroxyglutarate dehydrogenase activity"/>
    <property type="evidence" value="ECO:0007669"/>
    <property type="project" value="UniProtKB-EC"/>
</dbReference>
<evidence type="ECO:0000256" key="6">
    <source>
        <dbReference type="ARBA" id="ARBA00037941"/>
    </source>
</evidence>
<protein>
    <recommendedName>
        <fullName evidence="8">L-2-hydroxyglutarate dehydrogenase, mitochondrial</fullName>
        <ecNumber evidence="7">1.1.99.2</ecNumber>
    </recommendedName>
</protein>
<comment type="cofactor">
    <cofactor evidence="1">
        <name>FAD</name>
        <dbReference type="ChEBI" id="CHEBI:57692"/>
    </cofactor>
</comment>
<reference evidence="11" key="1">
    <citation type="submission" date="2022-12" db="EMBL/GenBank/DDBJ databases">
        <title>Draft genome assemblies for two species of Escallonia (Escalloniales).</title>
        <authorList>
            <person name="Chanderbali A."/>
            <person name="Dervinis C."/>
            <person name="Anghel I."/>
            <person name="Soltis D."/>
            <person name="Soltis P."/>
            <person name="Zapata F."/>
        </authorList>
    </citation>
    <scope>NUCLEOTIDE SEQUENCE</scope>
    <source>
        <strain evidence="11">UCBG92.1500</strain>
        <tissue evidence="11">Leaf</tissue>
    </source>
</reference>
<evidence type="ECO:0000313" key="12">
    <source>
        <dbReference type="Proteomes" id="UP001187471"/>
    </source>
</evidence>
<feature type="compositionally biased region" description="Low complexity" evidence="9">
    <location>
        <begin position="199"/>
        <end position="212"/>
    </location>
</feature>
<evidence type="ECO:0000256" key="9">
    <source>
        <dbReference type="SAM" id="MobiDB-lite"/>
    </source>
</evidence>
<evidence type="ECO:0000256" key="8">
    <source>
        <dbReference type="ARBA" id="ARBA00041137"/>
    </source>
</evidence>
<evidence type="ECO:0000256" key="7">
    <source>
        <dbReference type="ARBA" id="ARBA00038878"/>
    </source>
</evidence>
<feature type="domain" description="FAD dependent oxidoreductase" evidence="10">
    <location>
        <begin position="293"/>
        <end position="583"/>
    </location>
</feature>
<evidence type="ECO:0000259" key="10">
    <source>
        <dbReference type="Pfam" id="PF01266"/>
    </source>
</evidence>
<dbReference type="EC" id="1.1.99.2" evidence="7"/>
<dbReference type="Pfam" id="PF01266">
    <property type="entry name" value="DAO"/>
    <property type="match status" value="1"/>
</dbReference>
<feature type="compositionally biased region" description="Low complexity" evidence="9">
    <location>
        <begin position="135"/>
        <end position="148"/>
    </location>
</feature>
<evidence type="ECO:0000256" key="1">
    <source>
        <dbReference type="ARBA" id="ARBA00001974"/>
    </source>
</evidence>
<feature type="compositionally biased region" description="Basic and acidic residues" evidence="9">
    <location>
        <begin position="93"/>
        <end position="106"/>
    </location>
</feature>
<dbReference type="InterPro" id="IPR006076">
    <property type="entry name" value="FAD-dep_OxRdtase"/>
</dbReference>
<comment type="similarity">
    <text evidence="6">Belongs to the L2HGDH family.</text>
</comment>
<feature type="region of interest" description="Disordered" evidence="9">
    <location>
        <begin position="1"/>
        <end position="274"/>
    </location>
</feature>
<keyword evidence="4" id="KW-0560">Oxidoreductase</keyword>
<gene>
    <name evidence="11" type="ORF">RJ640_009919</name>
</gene>
<dbReference type="EMBL" id="JAVXUO010002842">
    <property type="protein sequence ID" value="KAK2969160.1"/>
    <property type="molecule type" value="Genomic_DNA"/>
</dbReference>
<accession>A0AA88R2B2</accession>
<keyword evidence="2" id="KW-0285">Flavoprotein</keyword>
<dbReference type="PANTHER" id="PTHR43104:SF4">
    <property type="entry name" value="L-2-HYDROXYGLUTARATE DEHYDROGENASE, MITOCHONDRIAL"/>
    <property type="match status" value="1"/>
</dbReference>
<dbReference type="Gene3D" id="3.30.9.10">
    <property type="entry name" value="D-Amino Acid Oxidase, subunit A, domain 2"/>
    <property type="match status" value="2"/>
</dbReference>
<name>A0AA88R2B2_9ASTE</name>
<dbReference type="PANTHER" id="PTHR43104">
    <property type="entry name" value="L-2-HYDROXYGLUTARATE DEHYDROGENASE, MITOCHONDRIAL"/>
    <property type="match status" value="1"/>
</dbReference>
<dbReference type="InterPro" id="IPR036188">
    <property type="entry name" value="FAD/NAD-bd_sf"/>
</dbReference>
<feature type="compositionally biased region" description="Gly residues" evidence="9">
    <location>
        <begin position="15"/>
        <end position="50"/>
    </location>
</feature>
<sequence>MCHNKRTCKGFEGAVDGGDSVGSGGEGVGPGGAGADSVGAGGGDSGGAGGETTTRGVARGNDRGATRGNNKGAHRGKNRGAASGNNRGAARGSNRDAARGSNRDAARGSTRGVASANNRGAARGSNRDAARGSTRGVASANNSGAARGSNRDAARGSNMGVARGSTRGVASANNSGAARGSNRDAARGTNMGVARGSTRGVASANNSGAARGSNRDAARGSNIGVARGSTRGVASANNRGAARGSNMDTTRGSNRGAAIGSNRGVASANNRASGGRCVSTTAWAAGIPTERVDCVVIGAGVVGLAVARELSVKLGREVLVIESAPTFGTGTSSRNSQVIHAGIYYPPTFLKAKFCVRGRELLYQFCREHEIPHKQIGKLIVATGSSEIPKLYDLMNRGIQNGVDGLRMIEGNEAMRLEPELQCLKAVASPASGIVDTHSLMMSFMGEAESYGTTFSYNTTVIGGHLQGGQFHLHICGTKALESWDGRSVLHPELLLSSNLIVNSAGLSAPALATRFNGLNTRDIPASYYSRGCYFTLANTKIPPFKHLIYPIPEDGGLGVHVTLDLNGQVKFGPDVEWVGGIDDISSFLNK</sequence>
<evidence type="ECO:0000313" key="11">
    <source>
        <dbReference type="EMBL" id="KAK2969160.1"/>
    </source>
</evidence>